<evidence type="ECO:0000256" key="11">
    <source>
        <dbReference type="ARBA" id="ARBA00022989"/>
    </source>
</evidence>
<organism evidence="17 18">
    <name type="scientific">Fertoeibacter niger</name>
    <dbReference type="NCBI Taxonomy" id="2656921"/>
    <lineage>
        <taxon>Bacteria</taxon>
        <taxon>Pseudomonadati</taxon>
        <taxon>Pseudomonadota</taxon>
        <taxon>Alphaproteobacteria</taxon>
        <taxon>Rhodobacterales</taxon>
        <taxon>Paracoccaceae</taxon>
        <taxon>Fertoeibacter</taxon>
    </lineage>
</organism>
<dbReference type="RefSeq" id="WP_174540077.1">
    <property type="nucleotide sequence ID" value="NZ_WHUT02000019.1"/>
</dbReference>
<dbReference type="Pfam" id="PF00905">
    <property type="entry name" value="Transpeptidase"/>
    <property type="match status" value="1"/>
</dbReference>
<feature type="domain" description="Penicillin-binding protein transpeptidase" evidence="15">
    <location>
        <begin position="269"/>
        <end position="603"/>
    </location>
</feature>
<dbReference type="InterPro" id="IPR050515">
    <property type="entry name" value="Beta-lactam/transpept"/>
</dbReference>
<evidence type="ECO:0000256" key="10">
    <source>
        <dbReference type="ARBA" id="ARBA00022984"/>
    </source>
</evidence>
<feature type="transmembrane region" description="Helical" evidence="14">
    <location>
        <begin position="20"/>
        <end position="39"/>
    </location>
</feature>
<dbReference type="InterPro" id="IPR017790">
    <property type="entry name" value="Penicillin-binding_protein_2"/>
</dbReference>
<accession>A0A8X8KQW4</accession>
<evidence type="ECO:0000313" key="17">
    <source>
        <dbReference type="EMBL" id="NUB46680.1"/>
    </source>
</evidence>
<dbReference type="Gene3D" id="3.30.1390.30">
    <property type="entry name" value="Penicillin-binding protein 2a, domain 3"/>
    <property type="match status" value="1"/>
</dbReference>
<evidence type="ECO:0000256" key="6">
    <source>
        <dbReference type="ARBA" id="ARBA00022670"/>
    </source>
</evidence>
<dbReference type="AlphaFoldDB" id="A0A8X8KQW4"/>
<evidence type="ECO:0000256" key="14">
    <source>
        <dbReference type="SAM" id="Phobius"/>
    </source>
</evidence>
<keyword evidence="11 14" id="KW-1133">Transmembrane helix</keyword>
<dbReference type="GO" id="GO:0009252">
    <property type="term" value="P:peptidoglycan biosynthetic process"/>
    <property type="evidence" value="ECO:0007669"/>
    <property type="project" value="UniProtKB-KW"/>
</dbReference>
<dbReference type="PANTHER" id="PTHR30627">
    <property type="entry name" value="PEPTIDOGLYCAN D,D-TRANSPEPTIDASE"/>
    <property type="match status" value="1"/>
</dbReference>
<dbReference type="GO" id="GO:0071555">
    <property type="term" value="P:cell wall organization"/>
    <property type="evidence" value="ECO:0007669"/>
    <property type="project" value="UniProtKB-KW"/>
</dbReference>
<comment type="subcellular location">
    <subcellularLocation>
        <location evidence="2">Cell membrane</location>
    </subcellularLocation>
    <subcellularLocation>
        <location evidence="1">Membrane</location>
        <topology evidence="1">Single-pass membrane protein</topology>
    </subcellularLocation>
</comment>
<evidence type="ECO:0000256" key="12">
    <source>
        <dbReference type="ARBA" id="ARBA00023136"/>
    </source>
</evidence>
<keyword evidence="3" id="KW-1003">Cell membrane</keyword>
<dbReference type="Gene3D" id="3.40.710.10">
    <property type="entry name" value="DD-peptidase/beta-lactamase superfamily"/>
    <property type="match status" value="1"/>
</dbReference>
<dbReference type="InterPro" id="IPR005311">
    <property type="entry name" value="PBP_dimer"/>
</dbReference>
<keyword evidence="5 17" id="KW-0121">Carboxypeptidase</keyword>
<proteinExistence type="predicted"/>
<dbReference type="NCBIfam" id="TIGR03423">
    <property type="entry name" value="pbp2_mrdA"/>
    <property type="match status" value="1"/>
</dbReference>
<evidence type="ECO:0000259" key="15">
    <source>
        <dbReference type="Pfam" id="PF00905"/>
    </source>
</evidence>
<dbReference type="GO" id="GO:0006508">
    <property type="term" value="P:proteolysis"/>
    <property type="evidence" value="ECO:0007669"/>
    <property type="project" value="UniProtKB-KW"/>
</dbReference>
<dbReference type="EMBL" id="WHUT02000019">
    <property type="protein sequence ID" value="NUB46680.1"/>
    <property type="molecule type" value="Genomic_DNA"/>
</dbReference>
<dbReference type="InterPro" id="IPR001460">
    <property type="entry name" value="PCN-bd_Tpept"/>
</dbReference>
<dbReference type="InterPro" id="IPR036138">
    <property type="entry name" value="PBP_dimer_sf"/>
</dbReference>
<dbReference type="Pfam" id="PF03717">
    <property type="entry name" value="PBP_dimer"/>
    <property type="match status" value="1"/>
</dbReference>
<evidence type="ECO:0000256" key="1">
    <source>
        <dbReference type="ARBA" id="ARBA00004167"/>
    </source>
</evidence>
<dbReference type="GO" id="GO:0008360">
    <property type="term" value="P:regulation of cell shape"/>
    <property type="evidence" value="ECO:0007669"/>
    <property type="project" value="UniProtKB-KW"/>
</dbReference>
<evidence type="ECO:0000256" key="8">
    <source>
        <dbReference type="ARBA" id="ARBA00022801"/>
    </source>
</evidence>
<dbReference type="GO" id="GO:0009002">
    <property type="term" value="F:serine-type D-Ala-D-Ala carboxypeptidase activity"/>
    <property type="evidence" value="ECO:0007669"/>
    <property type="project" value="UniProtKB-EC"/>
</dbReference>
<evidence type="ECO:0000259" key="16">
    <source>
        <dbReference type="Pfam" id="PF03717"/>
    </source>
</evidence>
<dbReference type="Proteomes" id="UP000484076">
    <property type="component" value="Unassembled WGS sequence"/>
</dbReference>
<evidence type="ECO:0000256" key="2">
    <source>
        <dbReference type="ARBA" id="ARBA00004236"/>
    </source>
</evidence>
<dbReference type="Gene3D" id="3.90.1310.10">
    <property type="entry name" value="Penicillin-binding protein 2a (Domain 2)"/>
    <property type="match status" value="1"/>
</dbReference>
<keyword evidence="12 14" id="KW-0472">Membrane</keyword>
<dbReference type="GO" id="GO:0008658">
    <property type="term" value="F:penicillin binding"/>
    <property type="evidence" value="ECO:0007669"/>
    <property type="project" value="InterPro"/>
</dbReference>
<evidence type="ECO:0000256" key="4">
    <source>
        <dbReference type="ARBA" id="ARBA00022519"/>
    </source>
</evidence>
<dbReference type="GO" id="GO:0071972">
    <property type="term" value="F:peptidoglycan L,D-transpeptidase activity"/>
    <property type="evidence" value="ECO:0007669"/>
    <property type="project" value="TreeGrafter"/>
</dbReference>
<evidence type="ECO:0000256" key="13">
    <source>
        <dbReference type="ARBA" id="ARBA00023316"/>
    </source>
</evidence>
<sequence>MRRSARDTEDSARIITRRALFMGGSMAAVVAVLGARMRYMQVDQADQFRMLAERNRVSIRLIPPARGQIFDRNGKLIAGNEQNYRVVITREDAGDVNEVLHRLAGVIPLTPDDIERTLAEVKRRSPFVPIIVADRLQWDDLSKVALNTPSLPGVTPEVGLSRTYPLDTDFAHVVGYVGPVSESDLAKLEDPDPLLQIPKFQIGKIGVETWMEASLRGKAGNTRIEVNAVGRVMRELERIEGDAGQDIRLTIDADVQNFMQARLGQESAAAVAMDVQNGDILAIVSAPSFDPNLFVRGISYKDYEALTGNDHRPLANKAVQGAYPPGSTFKMVTALAALEAGVITPETTVSCPGHYEMGGRRFHCWKRGGHGGVSLERSLAESCDVYYYDIAQRVGIDKIAEMGRRLGLGMRHDLPMSAITEGVMPDKAWKQERYSQDWRIGDTINASIGQGYVLTSPLQLAVMTARVASGRAVVPRLVRSIGGEELAVPDAPPLGLDAAQLRAVRGGMFAVINSQRGTGYSTRIADDTLVMAGKSGTSQVRNISAAERARGVISNEDLPWERRDHALFVGYAPYDNPRVAVSVVVEHGGGGSSVAGPIVRDILLRALTGGMPPLTAYPTNQRNRIETQLKELKLRQPSPDTDTKSRA</sequence>
<evidence type="ECO:0000256" key="7">
    <source>
        <dbReference type="ARBA" id="ARBA00022692"/>
    </source>
</evidence>
<keyword evidence="6" id="KW-0645">Protease</keyword>
<dbReference type="InterPro" id="IPR012338">
    <property type="entry name" value="Beta-lactam/transpept-like"/>
</dbReference>
<dbReference type="SUPFAM" id="SSF56519">
    <property type="entry name" value="Penicillin binding protein dimerisation domain"/>
    <property type="match status" value="1"/>
</dbReference>
<keyword evidence="13" id="KW-0961">Cell wall biogenesis/degradation</keyword>
<evidence type="ECO:0000256" key="3">
    <source>
        <dbReference type="ARBA" id="ARBA00022475"/>
    </source>
</evidence>
<keyword evidence="10" id="KW-0573">Peptidoglycan synthesis</keyword>
<dbReference type="GO" id="GO:0005886">
    <property type="term" value="C:plasma membrane"/>
    <property type="evidence" value="ECO:0007669"/>
    <property type="project" value="UniProtKB-SubCell"/>
</dbReference>
<keyword evidence="18" id="KW-1185">Reference proteome</keyword>
<evidence type="ECO:0000256" key="9">
    <source>
        <dbReference type="ARBA" id="ARBA00022960"/>
    </source>
</evidence>
<reference evidence="17" key="1">
    <citation type="submission" date="2020-05" db="EMBL/GenBank/DDBJ databases">
        <title>Fertoebacter nigrum gen. nov., sp. nov., a new member of the family Rhodobacteraceae.</title>
        <authorList>
            <person name="Szuroczki S."/>
            <person name="Abbaszade G."/>
            <person name="Buni D."/>
            <person name="Schumann P."/>
            <person name="Toth E."/>
        </authorList>
    </citation>
    <scope>NUCLEOTIDE SEQUENCE</scope>
    <source>
        <strain evidence="17">RG-N-1a</strain>
    </source>
</reference>
<keyword evidence="9" id="KW-0133">Cell shape</keyword>
<keyword evidence="7 14" id="KW-0812">Transmembrane</keyword>
<dbReference type="EC" id="3.4.16.4" evidence="17"/>
<evidence type="ECO:0000313" key="18">
    <source>
        <dbReference type="Proteomes" id="UP000484076"/>
    </source>
</evidence>
<comment type="caution">
    <text evidence="17">The sequence shown here is derived from an EMBL/GenBank/DDBJ whole genome shotgun (WGS) entry which is preliminary data.</text>
</comment>
<protein>
    <submittedName>
        <fullName evidence="17">Penicillin-binding protein 2</fullName>
        <ecNumber evidence="17">3.4.16.4</ecNumber>
    </submittedName>
</protein>
<evidence type="ECO:0000256" key="5">
    <source>
        <dbReference type="ARBA" id="ARBA00022645"/>
    </source>
</evidence>
<gene>
    <name evidence="17" type="primary">mrdA</name>
    <name evidence="17" type="ORF">GEU84_020005</name>
</gene>
<keyword evidence="4" id="KW-0997">Cell inner membrane</keyword>
<feature type="domain" description="Penicillin-binding protein dimerisation" evidence="16">
    <location>
        <begin position="62"/>
        <end position="236"/>
    </location>
</feature>
<keyword evidence="8 17" id="KW-0378">Hydrolase</keyword>
<dbReference type="SUPFAM" id="SSF56601">
    <property type="entry name" value="beta-lactamase/transpeptidase-like"/>
    <property type="match status" value="1"/>
</dbReference>
<dbReference type="PANTHER" id="PTHR30627:SF2">
    <property type="entry name" value="PEPTIDOGLYCAN D,D-TRANSPEPTIDASE MRDA"/>
    <property type="match status" value="1"/>
</dbReference>
<name>A0A8X8KQW4_9RHOB</name>